<dbReference type="SUPFAM" id="SSF56563">
    <property type="entry name" value="Major capsid protein gp5"/>
    <property type="match status" value="1"/>
</dbReference>
<dbReference type="Gene3D" id="3.30.2320.10">
    <property type="entry name" value="hypothetical protein PF0899 domain"/>
    <property type="match status" value="1"/>
</dbReference>
<dbReference type="EMBL" id="BK014981">
    <property type="protein sequence ID" value="DAD85369.1"/>
    <property type="molecule type" value="Genomic_DNA"/>
</dbReference>
<proteinExistence type="predicted"/>
<protein>
    <submittedName>
        <fullName evidence="5">Major capsid protein</fullName>
    </submittedName>
</protein>
<dbReference type="Gene3D" id="3.30.2400.10">
    <property type="entry name" value="Major capsid protein gp5"/>
    <property type="match status" value="1"/>
</dbReference>
<dbReference type="GO" id="GO:0044423">
    <property type="term" value="C:virion component"/>
    <property type="evidence" value="ECO:0007669"/>
    <property type="project" value="UniProtKB-KW"/>
</dbReference>
<sequence>MNEEIEKLLSAMTNIEARLGQLSTVEETAKVKAELAELSKKQLGLAEEIRRLKQQQPGGSDNVSAPLTLGARVVADAGFLEFAAGKGKGFSVTLTDPDPVGTGSTVDSKVYPDQRVQGIIGIGTAPLTLEDTIHHSPTSNKAIVYSREKKYVNNAAEVVNGVDSAPQSEIEFDTQTANVKDIGNCFIVTKDLMEDSQALADYINFRVQYGVKQRVESQLLNGDGTNTNLSGLLVTGNYTPHGFDPDVNPEITNQVDLIGFAALAVKSVGLTPNVTIMNPVDYFKLRCLKDSNGRYLFSDPMAPSNRPIWDTYVVESSAMPKGKFLTLDTNMACMIYDRKETVVEFGYEDGNNFRKGLVTIKADRRLAFAIERPSGIVGGDLTVTKPQAEGGESDKGTQGGQGGAG</sequence>
<reference evidence="5" key="1">
    <citation type="journal article" date="2021" name="Proc. Natl. Acad. Sci. U.S.A.">
        <title>A Catalog of Tens of Thousands of Viruses from Human Metagenomes Reveals Hidden Associations with Chronic Diseases.</title>
        <authorList>
            <person name="Tisza M.J."/>
            <person name="Buck C.B."/>
        </authorList>
    </citation>
    <scope>NUCLEOTIDE SEQUENCE</scope>
    <source>
        <strain evidence="5">CtigT3</strain>
    </source>
</reference>
<dbReference type="Pfam" id="PF05065">
    <property type="entry name" value="Phage_capsid"/>
    <property type="match status" value="1"/>
</dbReference>
<accession>A0A8S5MSS6</accession>
<evidence type="ECO:0000256" key="3">
    <source>
        <dbReference type="SAM" id="MobiDB-lite"/>
    </source>
</evidence>
<organism evidence="5">
    <name type="scientific">Siphoviridae sp. ctigT3</name>
    <dbReference type="NCBI Taxonomy" id="2826434"/>
    <lineage>
        <taxon>Viruses</taxon>
        <taxon>Duplodnaviria</taxon>
        <taxon>Heunggongvirae</taxon>
        <taxon>Uroviricota</taxon>
        <taxon>Caudoviricetes</taxon>
    </lineage>
</organism>
<keyword evidence="2" id="KW-0946">Virion</keyword>
<evidence type="ECO:0000256" key="1">
    <source>
        <dbReference type="ARBA" id="ARBA00004328"/>
    </source>
</evidence>
<name>A0A8S5MSS6_9CAUD</name>
<evidence type="ECO:0000259" key="4">
    <source>
        <dbReference type="Pfam" id="PF05065"/>
    </source>
</evidence>
<evidence type="ECO:0000256" key="2">
    <source>
        <dbReference type="ARBA" id="ARBA00022844"/>
    </source>
</evidence>
<comment type="subcellular location">
    <subcellularLocation>
        <location evidence="1">Virion</location>
    </subcellularLocation>
</comment>
<dbReference type="InterPro" id="IPR024455">
    <property type="entry name" value="Phage_capsid"/>
</dbReference>
<feature type="region of interest" description="Disordered" evidence="3">
    <location>
        <begin position="379"/>
        <end position="405"/>
    </location>
</feature>
<dbReference type="InterPro" id="IPR054612">
    <property type="entry name" value="Phage_capsid-like_C"/>
</dbReference>
<dbReference type="NCBIfam" id="TIGR01554">
    <property type="entry name" value="major_cap_HK97"/>
    <property type="match status" value="1"/>
</dbReference>
<evidence type="ECO:0000313" key="5">
    <source>
        <dbReference type="EMBL" id="DAD85369.1"/>
    </source>
</evidence>
<feature type="domain" description="Phage capsid-like C-terminal" evidence="4">
    <location>
        <begin position="112"/>
        <end position="379"/>
    </location>
</feature>